<gene>
    <name evidence="1" type="ORF">LX32DRAFT_136175</name>
</gene>
<dbReference type="AlphaFoldDB" id="A0AAD9LZ17"/>
<evidence type="ECO:0000313" key="2">
    <source>
        <dbReference type="Proteomes" id="UP001232148"/>
    </source>
</evidence>
<comment type="caution">
    <text evidence="1">The sequence shown here is derived from an EMBL/GenBank/DDBJ whole genome shotgun (WGS) entry which is preliminary data.</text>
</comment>
<dbReference type="EMBL" id="MU842996">
    <property type="protein sequence ID" value="KAK2023520.1"/>
    <property type="molecule type" value="Genomic_DNA"/>
</dbReference>
<evidence type="ECO:0000313" key="1">
    <source>
        <dbReference type="EMBL" id="KAK2023520.1"/>
    </source>
</evidence>
<accession>A0AAD9LZ17</accession>
<organism evidence="1 2">
    <name type="scientific">Colletotrichum zoysiae</name>
    <dbReference type="NCBI Taxonomy" id="1216348"/>
    <lineage>
        <taxon>Eukaryota</taxon>
        <taxon>Fungi</taxon>
        <taxon>Dikarya</taxon>
        <taxon>Ascomycota</taxon>
        <taxon>Pezizomycotina</taxon>
        <taxon>Sordariomycetes</taxon>
        <taxon>Hypocreomycetidae</taxon>
        <taxon>Glomerellales</taxon>
        <taxon>Glomerellaceae</taxon>
        <taxon>Colletotrichum</taxon>
        <taxon>Colletotrichum graminicola species complex</taxon>
    </lineage>
</organism>
<proteinExistence type="predicted"/>
<dbReference type="Proteomes" id="UP001232148">
    <property type="component" value="Unassembled WGS sequence"/>
</dbReference>
<sequence length="93" mass="10789">MRSLPRLLRAHGVSRDVQFRPRRSSDRRWRDMSFGGRPLGGKPGPWSRGLYQTWVDDDAETPPLPVSPTSHLLVLFSLKRPRGTIRRERIKKS</sequence>
<name>A0AAD9LZ17_9PEZI</name>
<keyword evidence="2" id="KW-1185">Reference proteome</keyword>
<reference evidence="1" key="1">
    <citation type="submission" date="2021-06" db="EMBL/GenBank/DDBJ databases">
        <title>Comparative genomics, transcriptomics and evolutionary studies reveal genomic signatures of adaptation to plant cell wall in hemibiotrophic fungi.</title>
        <authorList>
            <consortium name="DOE Joint Genome Institute"/>
            <person name="Baroncelli R."/>
            <person name="Diaz J.F."/>
            <person name="Benocci T."/>
            <person name="Peng M."/>
            <person name="Battaglia E."/>
            <person name="Haridas S."/>
            <person name="Andreopoulos W."/>
            <person name="Labutti K."/>
            <person name="Pangilinan J."/>
            <person name="Floch G.L."/>
            <person name="Makela M.R."/>
            <person name="Henrissat B."/>
            <person name="Grigoriev I.V."/>
            <person name="Crouch J.A."/>
            <person name="De Vries R.P."/>
            <person name="Sukno S.A."/>
            <person name="Thon M.R."/>
        </authorList>
    </citation>
    <scope>NUCLEOTIDE SEQUENCE</scope>
    <source>
        <strain evidence="1">MAFF235873</strain>
    </source>
</reference>
<protein>
    <submittedName>
        <fullName evidence="1">Uncharacterized protein</fullName>
    </submittedName>
</protein>